<evidence type="ECO:0000256" key="2">
    <source>
        <dbReference type="ARBA" id="ARBA00022741"/>
    </source>
</evidence>
<dbReference type="SUPFAM" id="SSF52540">
    <property type="entry name" value="P-loop containing nucleoside triphosphate hydrolases"/>
    <property type="match status" value="1"/>
</dbReference>
<dbReference type="InterPro" id="IPR014016">
    <property type="entry name" value="UvrD-like_ATP-bd"/>
</dbReference>
<dbReference type="Pfam" id="PF21196">
    <property type="entry name" value="PcrA_UvrD_tudor"/>
    <property type="match status" value="1"/>
</dbReference>
<dbReference type="STRING" id="1547445.LO80_05240"/>
<dbReference type="RefSeq" id="WP_040009183.1">
    <property type="nucleotide sequence ID" value="NZ_CP009574.1"/>
</dbReference>
<evidence type="ECO:0000256" key="4">
    <source>
        <dbReference type="ARBA" id="ARBA00022806"/>
    </source>
</evidence>
<comment type="catalytic activity">
    <reaction evidence="8">
        <text>Couples ATP hydrolysis with the unwinding of duplex DNA by translocating in the 3'-5' direction.</text>
        <dbReference type="EC" id="5.6.2.4"/>
    </reaction>
</comment>
<evidence type="ECO:0000256" key="7">
    <source>
        <dbReference type="ARBA" id="ARBA00023235"/>
    </source>
</evidence>
<dbReference type="Pfam" id="PF13361">
    <property type="entry name" value="UvrD_C"/>
    <property type="match status" value="1"/>
</dbReference>
<evidence type="ECO:0000259" key="13">
    <source>
        <dbReference type="PROSITE" id="PS51198"/>
    </source>
</evidence>
<dbReference type="Gene3D" id="1.10.10.160">
    <property type="match status" value="1"/>
</dbReference>
<dbReference type="eggNOG" id="COG0210">
    <property type="taxonomic scope" value="Bacteria"/>
</dbReference>
<dbReference type="GO" id="GO:0033202">
    <property type="term" value="C:DNA helicase complex"/>
    <property type="evidence" value="ECO:0007669"/>
    <property type="project" value="TreeGrafter"/>
</dbReference>
<accession>A0A097EPD6</accession>
<evidence type="ECO:0000256" key="8">
    <source>
        <dbReference type="ARBA" id="ARBA00034617"/>
    </source>
</evidence>
<feature type="binding site" evidence="12">
    <location>
        <begin position="29"/>
        <end position="36"/>
    </location>
    <ligand>
        <name>ATP</name>
        <dbReference type="ChEBI" id="CHEBI:30616"/>
    </ligand>
</feature>
<dbReference type="InterPro" id="IPR014017">
    <property type="entry name" value="DNA_helicase_UvrD-like_C"/>
</dbReference>
<keyword evidence="4 12" id="KW-0347">Helicase</keyword>
<evidence type="ECO:0000256" key="6">
    <source>
        <dbReference type="ARBA" id="ARBA00023125"/>
    </source>
</evidence>
<dbReference type="PANTHER" id="PTHR11070:SF2">
    <property type="entry name" value="ATP-DEPENDENT DNA HELICASE SRS2"/>
    <property type="match status" value="1"/>
</dbReference>
<dbReference type="GO" id="GO:0043138">
    <property type="term" value="F:3'-5' DNA helicase activity"/>
    <property type="evidence" value="ECO:0007669"/>
    <property type="project" value="UniProtKB-EC"/>
</dbReference>
<reference evidence="15 16" key="1">
    <citation type="submission" date="2014-10" db="EMBL/GenBank/DDBJ databases">
        <title>Whole genome sequence of Francisella endociliophora strain FSC1006, isolated from a laboratory culture of the marine ciliate Euplotes raikovi.</title>
        <authorList>
            <person name="Granberg M."/>
            <person name="Backman S."/>
            <person name="Lundmark E."/>
            <person name="Nilsson E."/>
            <person name="Karlsson E."/>
            <person name="Thelaus J."/>
            <person name="Ohrman C."/>
            <person name="Larkeryd A."/>
            <person name="Stenberg P."/>
        </authorList>
    </citation>
    <scope>NUCLEOTIDE SEQUENCE [LARGE SCALE GENOMIC DNA]</scope>
    <source>
        <strain evidence="15 16">FSC1006</strain>
    </source>
</reference>
<evidence type="ECO:0000256" key="9">
    <source>
        <dbReference type="ARBA" id="ARBA00034808"/>
    </source>
</evidence>
<evidence type="ECO:0000256" key="3">
    <source>
        <dbReference type="ARBA" id="ARBA00022801"/>
    </source>
</evidence>
<dbReference type="Proteomes" id="UP000029672">
    <property type="component" value="Chromosome"/>
</dbReference>
<dbReference type="PANTHER" id="PTHR11070">
    <property type="entry name" value="UVRD / RECB / PCRA DNA HELICASE FAMILY MEMBER"/>
    <property type="match status" value="1"/>
</dbReference>
<dbReference type="GO" id="GO:0005829">
    <property type="term" value="C:cytosol"/>
    <property type="evidence" value="ECO:0007669"/>
    <property type="project" value="TreeGrafter"/>
</dbReference>
<keyword evidence="6" id="KW-0238">DNA-binding</keyword>
<gene>
    <name evidence="15" type="primary">uvrD</name>
    <name evidence="15" type="ORF">LO80_05240</name>
</gene>
<comment type="catalytic activity">
    <reaction evidence="11">
        <text>ATP + H2O = ADP + phosphate + H(+)</text>
        <dbReference type="Rhea" id="RHEA:13065"/>
        <dbReference type="ChEBI" id="CHEBI:15377"/>
        <dbReference type="ChEBI" id="CHEBI:15378"/>
        <dbReference type="ChEBI" id="CHEBI:30616"/>
        <dbReference type="ChEBI" id="CHEBI:43474"/>
        <dbReference type="ChEBI" id="CHEBI:456216"/>
        <dbReference type="EC" id="5.6.2.4"/>
    </reaction>
</comment>
<dbReference type="CDD" id="cd18807">
    <property type="entry name" value="SF1_C_UvrD"/>
    <property type="match status" value="1"/>
</dbReference>
<keyword evidence="16" id="KW-1185">Reference proteome</keyword>
<feature type="domain" description="UvrD-like helicase ATP-binding" evidence="13">
    <location>
        <begin position="8"/>
        <end position="283"/>
    </location>
</feature>
<protein>
    <recommendedName>
        <fullName evidence="9">DNA 3'-5' helicase</fullName>
        <ecNumber evidence="9">5.6.2.4</ecNumber>
    </recommendedName>
    <alternativeName>
        <fullName evidence="10">DNA 3'-5' helicase II</fullName>
    </alternativeName>
</protein>
<dbReference type="Gene3D" id="3.40.50.300">
    <property type="entry name" value="P-loop containing nucleotide triphosphate hydrolases"/>
    <property type="match status" value="2"/>
</dbReference>
<comment type="similarity">
    <text evidence="1">Belongs to the helicase family. UvrD subfamily.</text>
</comment>
<dbReference type="GO" id="GO:0016887">
    <property type="term" value="F:ATP hydrolysis activity"/>
    <property type="evidence" value="ECO:0007669"/>
    <property type="project" value="RHEA"/>
</dbReference>
<organism evidence="15 16">
    <name type="scientific">Candidatus Francisella endociliophora</name>
    <dbReference type="NCBI Taxonomy" id="653937"/>
    <lineage>
        <taxon>Bacteria</taxon>
        <taxon>Pseudomonadati</taxon>
        <taxon>Pseudomonadota</taxon>
        <taxon>Gammaproteobacteria</taxon>
        <taxon>Thiotrichales</taxon>
        <taxon>Francisellaceae</taxon>
        <taxon>Francisella</taxon>
    </lineage>
</organism>
<dbReference type="InterPro" id="IPR027417">
    <property type="entry name" value="P-loop_NTPase"/>
</dbReference>
<dbReference type="Pfam" id="PF00580">
    <property type="entry name" value="UvrD-helicase"/>
    <property type="match status" value="1"/>
</dbReference>
<proteinExistence type="inferred from homology"/>
<dbReference type="KEGG" id="frf:LO80_05240"/>
<dbReference type="GO" id="GO:0000725">
    <property type="term" value="P:recombinational repair"/>
    <property type="evidence" value="ECO:0007669"/>
    <property type="project" value="TreeGrafter"/>
</dbReference>
<dbReference type="PROSITE" id="PS51198">
    <property type="entry name" value="UVRD_HELICASE_ATP_BIND"/>
    <property type="match status" value="1"/>
</dbReference>
<sequence>MSNNDFLSGLNDPQKKAVLLDNRNSLILAGAGSGKTKVLTSRIAHLCRDKGISVENILAVTFTNKAAKEIQQRVENMLGISTFGMWIGTFHGIAHRLLRKHAHELGLDKNFRILDQDEQAQLIKKVIKSLDLDDKKYPPKLLQNFINKQKDKAIRSNKLAQQYDVNYSHIYTAYEERLQLDNALDFADLLLYLYELFSLNEQLRKYYQRLFKYVLIDEFQDTNQVQYMWLKLLITDNNYMMAVGDDDQSIYGWRGAVVDNIHSYVEDVNAVEIIKLEQNYRSTKNILKAANSVIKNNDNRMSKELWSAEEEGEKVEVYCAVNERDEAKYIIEKIRNLHSQGVNYSDVAILYRSNYLSRVLEESCIYGSIPYRIYGGFKFFDRAEVKDALAYLRLAVTNNDNLAFERIINTPTRGIGNKTLDIIRNFSQINSISYWQATIEVIQKELVTKRTAGLLLKFIELINGIAFQISELSLDKLLEIVINESGLLASYEEKDTEKDRQKIDNLKELISAAKDFEPQIELLDDNTDILQDFLSFAVLEAGDMQADETVDSVQLMTVHASKGLEFKYVFIVAVEEGVFPPSSIINAEEAYDSTHSKKIQEKLAEERRLFYVAITRAMKALTISYAQVRNIFGRSSFQVRSRFLTEIGSEHINEGKAQTSSPARQKVKQKSNFGVSAFDFLKSNDSKGNKFKAGDKVFHKVFGKGVFVKAQAQGSKEFYTVNFGSDVGQKILLADIANLVKI</sequence>
<dbReference type="HOGENOM" id="CLU_004585_5_2_6"/>
<evidence type="ECO:0000259" key="14">
    <source>
        <dbReference type="PROSITE" id="PS51217"/>
    </source>
</evidence>
<keyword evidence="3 12" id="KW-0378">Hydrolase</keyword>
<evidence type="ECO:0000313" key="15">
    <source>
        <dbReference type="EMBL" id="AIT09425.1"/>
    </source>
</evidence>
<keyword evidence="7" id="KW-0413">Isomerase</keyword>
<dbReference type="OrthoDB" id="9806690at2"/>
<dbReference type="InterPro" id="IPR013986">
    <property type="entry name" value="DExx_box_DNA_helicase_dom_sf"/>
</dbReference>
<evidence type="ECO:0000313" key="16">
    <source>
        <dbReference type="Proteomes" id="UP000029672"/>
    </source>
</evidence>
<keyword evidence="2 12" id="KW-0547">Nucleotide-binding</keyword>
<evidence type="ECO:0000256" key="1">
    <source>
        <dbReference type="ARBA" id="ARBA00009922"/>
    </source>
</evidence>
<name>A0A097EPD6_9GAMM</name>
<dbReference type="Gene3D" id="1.10.486.10">
    <property type="entry name" value="PCRA, domain 4"/>
    <property type="match status" value="1"/>
</dbReference>
<dbReference type="CDD" id="cd17932">
    <property type="entry name" value="DEXQc_UvrD"/>
    <property type="match status" value="1"/>
</dbReference>
<dbReference type="EMBL" id="CP009574">
    <property type="protein sequence ID" value="AIT09425.1"/>
    <property type="molecule type" value="Genomic_DNA"/>
</dbReference>
<feature type="domain" description="UvrD-like helicase C-terminal" evidence="14">
    <location>
        <begin position="284"/>
        <end position="563"/>
    </location>
</feature>
<dbReference type="PROSITE" id="PS51217">
    <property type="entry name" value="UVRD_HELICASE_CTER"/>
    <property type="match status" value="1"/>
</dbReference>
<keyword evidence="5 12" id="KW-0067">ATP-binding</keyword>
<dbReference type="EC" id="5.6.2.4" evidence="9"/>
<dbReference type="InterPro" id="IPR000212">
    <property type="entry name" value="DNA_helicase_UvrD/REP"/>
</dbReference>
<dbReference type="GO" id="GO:0005524">
    <property type="term" value="F:ATP binding"/>
    <property type="evidence" value="ECO:0007669"/>
    <property type="project" value="UniProtKB-UniRule"/>
</dbReference>
<evidence type="ECO:0000256" key="5">
    <source>
        <dbReference type="ARBA" id="ARBA00022840"/>
    </source>
</evidence>
<dbReference type="GO" id="GO:0003677">
    <property type="term" value="F:DNA binding"/>
    <property type="evidence" value="ECO:0007669"/>
    <property type="project" value="UniProtKB-KW"/>
</dbReference>
<dbReference type="AlphaFoldDB" id="A0A097EPD6"/>
<evidence type="ECO:0000256" key="10">
    <source>
        <dbReference type="ARBA" id="ARBA00034923"/>
    </source>
</evidence>
<evidence type="ECO:0000256" key="11">
    <source>
        <dbReference type="ARBA" id="ARBA00048988"/>
    </source>
</evidence>
<evidence type="ECO:0000256" key="12">
    <source>
        <dbReference type="PROSITE-ProRule" id="PRU00560"/>
    </source>
</evidence>